<keyword evidence="2" id="KW-1185">Reference proteome</keyword>
<dbReference type="PANTHER" id="PTHR11183">
    <property type="entry name" value="GLYCOGENIN SUBFAMILY MEMBER"/>
    <property type="match status" value="1"/>
</dbReference>
<name>A0A0G4P2B0_PENC3</name>
<keyword evidence="1" id="KW-0808">Transferase</keyword>
<evidence type="ECO:0000313" key="2">
    <source>
        <dbReference type="Proteomes" id="UP000053732"/>
    </source>
</evidence>
<dbReference type="Proteomes" id="UP000053732">
    <property type="component" value="Unassembled WGS sequence"/>
</dbReference>
<dbReference type="AlphaFoldDB" id="A0A0G4P2B0"/>
<dbReference type="InterPro" id="IPR050587">
    <property type="entry name" value="GNT1/Glycosyltrans_8"/>
</dbReference>
<sequence length="321" mass="37592">MVLVHRNSTFIPHLRKVIAIITCLGLFLWVATPFGFHESADESRPPRYAFATVLMTENDWEFPDVEAPYLQAARLLTFQLLHCPRTRNRIDNVPFLVLVTPDIPQKHRDLLRREGATVIPMENLDYDWGSSQRWDDDLAKLNLWKLEEYEKIVFLNVDSVLFRPLYEVFEDPAAIMRTITKPTAKMPKNYMIAAPHDSRMSLNTQLVSDQEFYEEGEMDSRFFILHPSNDLYKYYASLRHIPDQDDSVRPKQNLLDCAHRADGPMPWQSLGPEWNLKYASQSDYERGLKSINHKWWRPIADDFLGDRIAMAMDEMTAYLNH</sequence>
<dbReference type="InterPro" id="IPR029044">
    <property type="entry name" value="Nucleotide-diphossugar_trans"/>
</dbReference>
<organism evidence="1 2">
    <name type="scientific">Penicillium camemberti (strain FM 013)</name>
    <dbReference type="NCBI Taxonomy" id="1429867"/>
    <lineage>
        <taxon>Eukaryota</taxon>
        <taxon>Fungi</taxon>
        <taxon>Dikarya</taxon>
        <taxon>Ascomycota</taxon>
        <taxon>Pezizomycotina</taxon>
        <taxon>Eurotiomycetes</taxon>
        <taxon>Eurotiomycetidae</taxon>
        <taxon>Eurotiales</taxon>
        <taxon>Aspergillaceae</taxon>
        <taxon>Penicillium</taxon>
    </lineage>
</organism>
<dbReference type="Gene3D" id="3.90.550.10">
    <property type="entry name" value="Spore Coat Polysaccharide Biosynthesis Protein SpsA, Chain A"/>
    <property type="match status" value="1"/>
</dbReference>
<dbReference type="SUPFAM" id="SSF53448">
    <property type="entry name" value="Nucleotide-diphospho-sugar transferases"/>
    <property type="match status" value="1"/>
</dbReference>
<dbReference type="GO" id="GO:0016740">
    <property type="term" value="F:transferase activity"/>
    <property type="evidence" value="ECO:0007669"/>
    <property type="project" value="UniProtKB-KW"/>
</dbReference>
<protein>
    <submittedName>
        <fullName evidence="1">Glycosyl transferase, family 8</fullName>
    </submittedName>
</protein>
<evidence type="ECO:0000313" key="1">
    <source>
        <dbReference type="EMBL" id="CRL20449.1"/>
    </source>
</evidence>
<accession>A0A0G4P2B0</accession>
<dbReference type="STRING" id="1429867.A0A0G4P2B0"/>
<gene>
    <name evidence="1" type="ORF">PCAMFM013_S004g000390</name>
</gene>
<dbReference type="EMBL" id="HG793137">
    <property type="protein sequence ID" value="CRL20449.1"/>
    <property type="molecule type" value="Genomic_DNA"/>
</dbReference>
<reference evidence="1 2" key="1">
    <citation type="journal article" date="2014" name="Nat. Commun.">
        <title>Multiple recent horizontal transfers of a large genomic region in cheese making fungi.</title>
        <authorList>
            <person name="Cheeseman K."/>
            <person name="Ropars J."/>
            <person name="Renault P."/>
            <person name="Dupont J."/>
            <person name="Gouzy J."/>
            <person name="Branca A."/>
            <person name="Abraham A.L."/>
            <person name="Ceppi M."/>
            <person name="Conseiller E."/>
            <person name="Debuchy R."/>
            <person name="Malagnac F."/>
            <person name="Goarin A."/>
            <person name="Silar P."/>
            <person name="Lacoste S."/>
            <person name="Sallet E."/>
            <person name="Bensimon A."/>
            <person name="Giraud T."/>
            <person name="Brygoo Y."/>
        </authorList>
    </citation>
    <scope>NUCLEOTIDE SEQUENCE [LARGE SCALE GENOMIC DNA]</scope>
    <source>
        <strain evidence="2">FM 013</strain>
    </source>
</reference>
<proteinExistence type="predicted"/>